<sequence>MPDAAVDRLSLEAANAPLHAVLSALPSTLRIPSVGDCHAQAVLAAGRAKRHSSVRDTSAEFHWGPRRLDELTRPHSRLRHAGTYRVMEGYGLPYSLLGPVFRRLFGVPFYAVHALTTSDEGERA</sequence>
<organism evidence="1 2">
    <name type="scientific">Oxalicibacterium flavum</name>
    <dbReference type="NCBI Taxonomy" id="179467"/>
    <lineage>
        <taxon>Bacteria</taxon>
        <taxon>Pseudomonadati</taxon>
        <taxon>Pseudomonadota</taxon>
        <taxon>Betaproteobacteria</taxon>
        <taxon>Burkholderiales</taxon>
        <taxon>Oxalobacteraceae</taxon>
        <taxon>Oxalicibacterium</taxon>
    </lineage>
</organism>
<protein>
    <submittedName>
        <fullName evidence="1">Uncharacterized protein</fullName>
    </submittedName>
</protein>
<proteinExistence type="predicted"/>
<dbReference type="EMBL" id="BMCG01000004">
    <property type="protein sequence ID" value="GGC12868.1"/>
    <property type="molecule type" value="Genomic_DNA"/>
</dbReference>
<comment type="caution">
    <text evidence="1">The sequence shown here is derived from an EMBL/GenBank/DDBJ whole genome shotgun (WGS) entry which is preliminary data.</text>
</comment>
<dbReference type="Proteomes" id="UP000620266">
    <property type="component" value="Unassembled WGS sequence"/>
</dbReference>
<gene>
    <name evidence="1" type="ORF">GCM10007205_22230</name>
</gene>
<reference evidence="1" key="1">
    <citation type="journal article" date="2014" name="Int. J. Syst. Evol. Microbiol.">
        <title>Complete genome sequence of Corynebacterium casei LMG S-19264T (=DSM 44701T), isolated from a smear-ripened cheese.</title>
        <authorList>
            <consortium name="US DOE Joint Genome Institute (JGI-PGF)"/>
            <person name="Walter F."/>
            <person name="Albersmeier A."/>
            <person name="Kalinowski J."/>
            <person name="Ruckert C."/>
        </authorList>
    </citation>
    <scope>NUCLEOTIDE SEQUENCE</scope>
    <source>
        <strain evidence="1">CCM 7086</strain>
    </source>
</reference>
<evidence type="ECO:0000313" key="1">
    <source>
        <dbReference type="EMBL" id="GGC12868.1"/>
    </source>
</evidence>
<accession>A0A8J2XXK6</accession>
<dbReference type="AlphaFoldDB" id="A0A8J2XXK6"/>
<reference evidence="1" key="2">
    <citation type="submission" date="2020-09" db="EMBL/GenBank/DDBJ databases">
        <authorList>
            <person name="Sun Q."/>
            <person name="Sedlacek I."/>
        </authorList>
    </citation>
    <scope>NUCLEOTIDE SEQUENCE</scope>
    <source>
        <strain evidence="1">CCM 7086</strain>
    </source>
</reference>
<name>A0A8J2XXK6_9BURK</name>
<keyword evidence="2" id="KW-1185">Reference proteome</keyword>
<evidence type="ECO:0000313" key="2">
    <source>
        <dbReference type="Proteomes" id="UP000620266"/>
    </source>
</evidence>
<dbReference type="RefSeq" id="WP_188396322.1">
    <property type="nucleotide sequence ID" value="NZ_BMCG01000004.1"/>
</dbReference>